<name>A0ABD3AE43_9GENT</name>
<feature type="compositionally biased region" description="Basic residues" evidence="1">
    <location>
        <begin position="134"/>
        <end position="149"/>
    </location>
</feature>
<gene>
    <name evidence="3" type="ORF">ACH5RR_009368</name>
</gene>
<dbReference type="InterPro" id="IPR056708">
    <property type="entry name" value="DUF7806"/>
</dbReference>
<evidence type="ECO:0000313" key="4">
    <source>
        <dbReference type="Proteomes" id="UP001630127"/>
    </source>
</evidence>
<dbReference type="PANTHER" id="PTHR35489">
    <property type="entry name" value="TITAN9"/>
    <property type="match status" value="1"/>
</dbReference>
<feature type="region of interest" description="Disordered" evidence="1">
    <location>
        <begin position="104"/>
        <end position="157"/>
    </location>
</feature>
<evidence type="ECO:0000313" key="3">
    <source>
        <dbReference type="EMBL" id="KAL3530046.1"/>
    </source>
</evidence>
<feature type="domain" description="DUF7806" evidence="2">
    <location>
        <begin position="207"/>
        <end position="300"/>
    </location>
</feature>
<evidence type="ECO:0000259" key="2">
    <source>
        <dbReference type="Pfam" id="PF25091"/>
    </source>
</evidence>
<proteinExistence type="predicted"/>
<feature type="compositionally biased region" description="Polar residues" evidence="1">
    <location>
        <begin position="119"/>
        <end position="130"/>
    </location>
</feature>
<accession>A0ABD3AE43</accession>
<protein>
    <recommendedName>
        <fullName evidence="2">DUF7806 domain-containing protein</fullName>
    </recommendedName>
</protein>
<dbReference type="Pfam" id="PF25091">
    <property type="entry name" value="DUF7806"/>
    <property type="match status" value="1"/>
</dbReference>
<keyword evidence="4" id="KW-1185">Reference proteome</keyword>
<dbReference type="PANTHER" id="PTHR35489:SF2">
    <property type="entry name" value="TITAN9"/>
    <property type="match status" value="1"/>
</dbReference>
<dbReference type="EMBL" id="JBJUIK010000004">
    <property type="protein sequence ID" value="KAL3530046.1"/>
    <property type="molecule type" value="Genomic_DNA"/>
</dbReference>
<evidence type="ECO:0000256" key="1">
    <source>
        <dbReference type="SAM" id="MobiDB-lite"/>
    </source>
</evidence>
<sequence>MRGWAIVEVVAGCRREKDKGFRGLGAIEVGGEGEMYSFEIKRWEGKRGLGLGVEEGSTKNEECIQLHARLMEENRNLTGTIAYKELAKEIERLRSLQREGRCCQARDDKVDNGPVDVPGSSQAESHSSDVVSVKKARKRSRQSLYRRHDKYNPSASEELGHAQLNVSANGSCKQTEANDAPPKYYQPACSKRKINNSGNDVTDCAPACCLFQDLIEFVVGMKLYIIAQNEEFCVSVLHPSSGYSFSLTWVNNSNNEPELLYRVLSLGTFERVAPEWMRNVLMFSTSMCPIFFQRVSRIIQLNH</sequence>
<comment type="caution">
    <text evidence="3">The sequence shown here is derived from an EMBL/GenBank/DDBJ whole genome shotgun (WGS) entry which is preliminary data.</text>
</comment>
<dbReference type="Proteomes" id="UP001630127">
    <property type="component" value="Unassembled WGS sequence"/>
</dbReference>
<dbReference type="AlphaFoldDB" id="A0ABD3AE43"/>
<reference evidence="3 4" key="1">
    <citation type="submission" date="2024-11" db="EMBL/GenBank/DDBJ databases">
        <title>A near-complete genome assembly of Cinchona calisaya.</title>
        <authorList>
            <person name="Lian D.C."/>
            <person name="Zhao X.W."/>
            <person name="Wei L."/>
        </authorList>
    </citation>
    <scope>NUCLEOTIDE SEQUENCE [LARGE SCALE GENOMIC DNA]</scope>
    <source>
        <tissue evidence="3">Nenye</tissue>
    </source>
</reference>
<organism evidence="3 4">
    <name type="scientific">Cinchona calisaya</name>
    <dbReference type="NCBI Taxonomy" id="153742"/>
    <lineage>
        <taxon>Eukaryota</taxon>
        <taxon>Viridiplantae</taxon>
        <taxon>Streptophyta</taxon>
        <taxon>Embryophyta</taxon>
        <taxon>Tracheophyta</taxon>
        <taxon>Spermatophyta</taxon>
        <taxon>Magnoliopsida</taxon>
        <taxon>eudicotyledons</taxon>
        <taxon>Gunneridae</taxon>
        <taxon>Pentapetalae</taxon>
        <taxon>asterids</taxon>
        <taxon>lamiids</taxon>
        <taxon>Gentianales</taxon>
        <taxon>Rubiaceae</taxon>
        <taxon>Cinchonoideae</taxon>
        <taxon>Cinchoneae</taxon>
        <taxon>Cinchona</taxon>
    </lineage>
</organism>